<dbReference type="EMBL" id="MU404358">
    <property type="protein sequence ID" value="KAI1610357.1"/>
    <property type="molecule type" value="Genomic_DNA"/>
</dbReference>
<protein>
    <submittedName>
        <fullName evidence="2">Uncharacterized protein</fullName>
    </submittedName>
</protein>
<proteinExistence type="predicted"/>
<evidence type="ECO:0000313" key="2">
    <source>
        <dbReference type="EMBL" id="KAI1610357.1"/>
    </source>
</evidence>
<dbReference type="Proteomes" id="UP001203852">
    <property type="component" value="Unassembled WGS sequence"/>
</dbReference>
<name>A0AAN6IA63_9EURO</name>
<organism evidence="2 3">
    <name type="scientific">Exophiala viscosa</name>
    <dbReference type="NCBI Taxonomy" id="2486360"/>
    <lineage>
        <taxon>Eukaryota</taxon>
        <taxon>Fungi</taxon>
        <taxon>Dikarya</taxon>
        <taxon>Ascomycota</taxon>
        <taxon>Pezizomycotina</taxon>
        <taxon>Eurotiomycetes</taxon>
        <taxon>Chaetothyriomycetidae</taxon>
        <taxon>Chaetothyriales</taxon>
        <taxon>Herpotrichiellaceae</taxon>
        <taxon>Exophiala</taxon>
    </lineage>
</organism>
<evidence type="ECO:0000256" key="1">
    <source>
        <dbReference type="SAM" id="MobiDB-lite"/>
    </source>
</evidence>
<keyword evidence="3" id="KW-1185">Reference proteome</keyword>
<accession>A0AAN6IA63</accession>
<dbReference type="AlphaFoldDB" id="A0AAN6IA63"/>
<gene>
    <name evidence="2" type="ORF">EDD36DRAFT_323245</name>
</gene>
<sequence>MARGATTPRVAFATSVTSIRRPRDDEYSVMSYYARHADKCIICANPYDAFKQDISLCDRGYKYARDVAQYIYAKGGKPFSIIDKKNGDPSQVEVPADCQVINSLVKAFDRGMKVNNAPKPILVVPKPTERYERVERVERVGRSPTYVHATKAYTYEEPWRERRYPREYDVVEIKPSSSRRDHRDRPYEERYRSERRERPVTHYESRGSLYERDEEERRRRKRYEEEPIVILADPRRRERR</sequence>
<feature type="region of interest" description="Disordered" evidence="1">
    <location>
        <begin position="174"/>
        <end position="220"/>
    </location>
</feature>
<reference evidence="2" key="1">
    <citation type="journal article" date="2022" name="bioRxiv">
        <title>Deciphering the potential niche of two novel black yeast fungi from a biological soil crust based on their genomes, phenotypes, and melanin regulation.</title>
        <authorList>
            <consortium name="DOE Joint Genome Institute"/>
            <person name="Carr E.C."/>
            <person name="Barton Q."/>
            <person name="Grambo S."/>
            <person name="Sullivan M."/>
            <person name="Renfro C.M."/>
            <person name="Kuo A."/>
            <person name="Pangilinan J."/>
            <person name="Lipzen A."/>
            <person name="Keymanesh K."/>
            <person name="Savage E."/>
            <person name="Barry K."/>
            <person name="Grigoriev I.V."/>
            <person name="Riekhof W.R."/>
            <person name="Harris S.S."/>
        </authorList>
    </citation>
    <scope>NUCLEOTIDE SEQUENCE</scope>
    <source>
        <strain evidence="2">JF 03-4F</strain>
    </source>
</reference>
<evidence type="ECO:0000313" key="3">
    <source>
        <dbReference type="Proteomes" id="UP001203852"/>
    </source>
</evidence>
<comment type="caution">
    <text evidence="2">The sequence shown here is derived from an EMBL/GenBank/DDBJ whole genome shotgun (WGS) entry which is preliminary data.</text>
</comment>